<dbReference type="AlphaFoldDB" id="A0ABD1E7L0"/>
<proteinExistence type="predicted"/>
<reference evidence="1 2" key="1">
    <citation type="submission" date="2024-05" db="EMBL/GenBank/DDBJ databases">
        <title>Genetic variation in Jamaican populations of the coffee berry borer (Hypothenemus hampei).</title>
        <authorList>
            <person name="Errbii M."/>
            <person name="Myrie A."/>
        </authorList>
    </citation>
    <scope>NUCLEOTIDE SEQUENCE [LARGE SCALE GENOMIC DNA]</scope>
    <source>
        <strain evidence="1">JA-Hopewell-2020-01-JO</strain>
        <tissue evidence="1">Whole body</tissue>
    </source>
</reference>
<protein>
    <submittedName>
        <fullName evidence="1">Uncharacterized protein</fullName>
    </submittedName>
</protein>
<evidence type="ECO:0000313" key="1">
    <source>
        <dbReference type="EMBL" id="KAL1490656.1"/>
    </source>
</evidence>
<keyword evidence="2" id="KW-1185">Reference proteome</keyword>
<accession>A0ABD1E7L0</accession>
<name>A0ABD1E7L0_HYPHA</name>
<evidence type="ECO:0000313" key="2">
    <source>
        <dbReference type="Proteomes" id="UP001566132"/>
    </source>
</evidence>
<dbReference type="Proteomes" id="UP001566132">
    <property type="component" value="Unassembled WGS sequence"/>
</dbReference>
<gene>
    <name evidence="1" type="ORF">ABEB36_013315</name>
</gene>
<sequence>MSEPVKRKRATNFSEYEVAVLVDTVLSYIALGVDGLPSENDCDELELFILHILLVKQCLTNRFGERWTRRFDPIHPNPSAGSPDLSPLDVFLWDAVKQKIYSNDLPPNRENY</sequence>
<comment type="caution">
    <text evidence="1">The sequence shown here is derived from an EMBL/GenBank/DDBJ whole genome shotgun (WGS) entry which is preliminary data.</text>
</comment>
<organism evidence="1 2">
    <name type="scientific">Hypothenemus hampei</name>
    <name type="common">Coffee berry borer</name>
    <dbReference type="NCBI Taxonomy" id="57062"/>
    <lineage>
        <taxon>Eukaryota</taxon>
        <taxon>Metazoa</taxon>
        <taxon>Ecdysozoa</taxon>
        <taxon>Arthropoda</taxon>
        <taxon>Hexapoda</taxon>
        <taxon>Insecta</taxon>
        <taxon>Pterygota</taxon>
        <taxon>Neoptera</taxon>
        <taxon>Endopterygota</taxon>
        <taxon>Coleoptera</taxon>
        <taxon>Polyphaga</taxon>
        <taxon>Cucujiformia</taxon>
        <taxon>Curculionidae</taxon>
        <taxon>Scolytinae</taxon>
        <taxon>Hypothenemus</taxon>
    </lineage>
</organism>
<dbReference type="EMBL" id="JBDJPC010000010">
    <property type="protein sequence ID" value="KAL1490656.1"/>
    <property type="molecule type" value="Genomic_DNA"/>
</dbReference>